<evidence type="ECO:0000256" key="1">
    <source>
        <dbReference type="ARBA" id="ARBA00022529"/>
    </source>
</evidence>
<dbReference type="Proteomes" id="UP000501191">
    <property type="component" value="Segment"/>
</dbReference>
<dbReference type="GeneID" id="63911462"/>
<sequence length="283" mass="31198">MAGDKESTVAWTGDPVWLEDVLRPALGDRLRTLPGWQQRGHGDFKDIRGVMWHHTGNSRETAESIARGRPDLPGPLSNIHIAPNGIVTIVAVGVCWHAGVGAHPWLPTNNANWHMIGVECAWPTIAPNGSYNKAERWPDAQIVSMRDTAAALSLRLGVEANRNIGHKDWAGSAQGKWDPGNLDMRWFQSEVAKDMRGEFDRVVTEPPPVAPPADPPILPAPGLTGWSDRELWEEILKQQRGPELRGWDQLGELTVVDYLARLGGQGDRIEAEIARLADLVEAR</sequence>
<evidence type="ECO:0000256" key="2">
    <source>
        <dbReference type="ARBA" id="ARBA00022638"/>
    </source>
</evidence>
<reference evidence="4 5" key="1">
    <citation type="journal article" date="2020" name="PLoS ONE">
        <title>Weirdo19ES is a novel singleton mycobacteriophage that selects for glycolipid deficient phage-resistant M. smegmatis mutants.</title>
        <authorList>
            <person name="Suarez C.A."/>
            <person name="Franceschelli J.J."/>
            <person name="Tasselli S.E."/>
            <person name="Morbidoni H.R."/>
        </authorList>
    </citation>
    <scope>NUCLEOTIDE SEQUENCE [LARGE SCALE GENOMIC DNA]</scope>
</reference>
<accession>A0A6M2YSS8</accession>
<keyword evidence="1" id="KW-0929">Antimicrobial</keyword>
<dbReference type="Pfam" id="PF01510">
    <property type="entry name" value="Amidase_2"/>
    <property type="match status" value="1"/>
</dbReference>
<dbReference type="InterPro" id="IPR036505">
    <property type="entry name" value="Amidase/PGRP_sf"/>
</dbReference>
<dbReference type="SUPFAM" id="SSF55846">
    <property type="entry name" value="N-acetylmuramoyl-L-alanine amidase-like"/>
    <property type="match status" value="1"/>
</dbReference>
<dbReference type="GO" id="GO:0008745">
    <property type="term" value="F:N-acetylmuramoyl-L-alanine amidase activity"/>
    <property type="evidence" value="ECO:0007669"/>
    <property type="project" value="InterPro"/>
</dbReference>
<keyword evidence="5" id="KW-1185">Reference proteome</keyword>
<dbReference type="RefSeq" id="YP_010050727.1">
    <property type="nucleotide sequence ID" value="NC_054433.1"/>
</dbReference>
<dbReference type="GO" id="GO:0001897">
    <property type="term" value="P:symbiont-mediated cytolysis of host cell"/>
    <property type="evidence" value="ECO:0007669"/>
    <property type="project" value="UniProtKB-ARBA"/>
</dbReference>
<evidence type="ECO:0000313" key="4">
    <source>
        <dbReference type="EMBL" id="QEA10794.1"/>
    </source>
</evidence>
<keyword evidence="2" id="KW-0081">Bacteriolytic enzyme</keyword>
<dbReference type="KEGG" id="vg:63911462"/>
<feature type="domain" description="N-acetylmuramoyl-L-alanine amidase" evidence="3">
    <location>
        <begin position="35"/>
        <end position="180"/>
    </location>
</feature>
<organism evidence="4 5">
    <name type="scientific">Mycobacterium phage Weirdo19</name>
    <dbReference type="NCBI Taxonomy" id="2601610"/>
    <lineage>
        <taxon>Viruses</taxon>
        <taxon>Duplodnaviria</taxon>
        <taxon>Heunggongvirae</taxon>
        <taxon>Uroviricota</taxon>
        <taxon>Caudoviricetes</taxon>
        <taxon>Rosariovirus</taxon>
        <taxon>Rosariovirus Weirdo19ES</taxon>
    </lineage>
</organism>
<dbReference type="EMBL" id="MN103533">
    <property type="protein sequence ID" value="QEA10794.1"/>
    <property type="molecule type" value="Genomic_DNA"/>
</dbReference>
<dbReference type="InterPro" id="IPR002502">
    <property type="entry name" value="Amidase_domain"/>
</dbReference>
<evidence type="ECO:0000313" key="5">
    <source>
        <dbReference type="Proteomes" id="UP000501191"/>
    </source>
</evidence>
<name>A0A6M2YSS8_9CAUD</name>
<evidence type="ECO:0000259" key="3">
    <source>
        <dbReference type="SMART" id="SM00644"/>
    </source>
</evidence>
<dbReference type="SMART" id="SM00644">
    <property type="entry name" value="Ami_2"/>
    <property type="match status" value="1"/>
</dbReference>
<dbReference type="Gene3D" id="3.40.80.10">
    <property type="entry name" value="Peptidoglycan recognition protein-like"/>
    <property type="match status" value="1"/>
</dbReference>
<proteinExistence type="predicted"/>
<dbReference type="GO" id="GO:0042742">
    <property type="term" value="P:defense response to bacterium"/>
    <property type="evidence" value="ECO:0007669"/>
    <property type="project" value="UniProtKB-KW"/>
</dbReference>
<dbReference type="GO" id="GO:0009253">
    <property type="term" value="P:peptidoglycan catabolic process"/>
    <property type="evidence" value="ECO:0007669"/>
    <property type="project" value="InterPro"/>
</dbReference>
<protein>
    <submittedName>
        <fullName evidence="4">Lysin A</fullName>
    </submittedName>
</protein>